<dbReference type="RefSeq" id="WP_169418618.1">
    <property type="nucleotide sequence ID" value="NZ_JABBFX010000001.1"/>
</dbReference>
<gene>
    <name evidence="4" type="ORF">HHL11_12090</name>
</gene>
<dbReference type="PROSITE" id="PS51257">
    <property type="entry name" value="PROKAR_LIPOPROTEIN"/>
    <property type="match status" value="1"/>
</dbReference>
<dbReference type="Pfam" id="PF18914">
    <property type="entry name" value="DUF5666"/>
    <property type="match status" value="2"/>
</dbReference>
<reference evidence="4 5" key="1">
    <citation type="submission" date="2020-04" db="EMBL/GenBank/DDBJ databases">
        <title>Ramlibacter sp. G-1-2-2 isolated from soil.</title>
        <authorList>
            <person name="Dahal R.H."/>
        </authorList>
    </citation>
    <scope>NUCLEOTIDE SEQUENCE [LARGE SCALE GENOMIC DNA]</scope>
    <source>
        <strain evidence="4 5">G-1-2-2</strain>
    </source>
</reference>
<feature type="domain" description="DUF5666" evidence="3">
    <location>
        <begin position="119"/>
        <end position="186"/>
    </location>
</feature>
<feature type="chain" id="PRO_5032436232" description="DUF5666 domain-containing protein" evidence="2">
    <location>
        <begin position="24"/>
        <end position="481"/>
    </location>
</feature>
<evidence type="ECO:0000313" key="5">
    <source>
        <dbReference type="Proteomes" id="UP000541185"/>
    </source>
</evidence>
<sequence length="481" mass="47571">MKPMHRVLAVVFTLLLLSCGGGAGIGGADVAGTGAGGGGVGTGGTGIVAGTVTGLGSVVVEGTRFDDSQAVLESLPDLVHATSLALSDLHIGQYAYVSLDAGGTPARVRIESQLVGFAAAVDAAGGRLSLGGQPVLVNADPGSGPVTVFDGFTTLADVHAGDPLQVYGVLQGGAGAGDQLRATRIEKLAAAGVLPARVTGTLQQGSGSTLLLAGRPLDVSGAVGVPTLSPGTAVIAIVPWTTQLPASWQATAVALLAPAATSSLRVSGAVHVLAGNHAVVQGVDVDLSALPQAQRDAVREGSYLTVEGRAPGDDGRRLDAARVETLAPGGRSAQLRGSITTVTGTTSFVVRGQAVDASTATFDGASAAGLTVGTFVEVEGVQRADGVMARKVTIPGATPDRAVLELSGTIQAVDAASRVARLLARDGRVLELVLPAGKALPAVGAAVSAEGYWDGTRLQVRELEPDDSGGGGGDHGGGNGR</sequence>
<feature type="domain" description="DUF5666" evidence="3">
    <location>
        <begin position="336"/>
        <end position="392"/>
    </location>
</feature>
<evidence type="ECO:0000256" key="1">
    <source>
        <dbReference type="SAM" id="MobiDB-lite"/>
    </source>
</evidence>
<keyword evidence="2" id="KW-0732">Signal</keyword>
<evidence type="ECO:0000256" key="2">
    <source>
        <dbReference type="SAM" id="SignalP"/>
    </source>
</evidence>
<feature type="compositionally biased region" description="Gly residues" evidence="1">
    <location>
        <begin position="468"/>
        <end position="481"/>
    </location>
</feature>
<dbReference type="EMBL" id="JABBFX010000001">
    <property type="protein sequence ID" value="NML44496.1"/>
    <property type="molecule type" value="Genomic_DNA"/>
</dbReference>
<feature type="signal peptide" evidence="2">
    <location>
        <begin position="1"/>
        <end position="23"/>
    </location>
</feature>
<comment type="caution">
    <text evidence="4">The sequence shown here is derived from an EMBL/GenBank/DDBJ whole genome shotgun (WGS) entry which is preliminary data.</text>
</comment>
<dbReference type="AlphaFoldDB" id="A0A848H0K4"/>
<dbReference type="InterPro" id="IPR043724">
    <property type="entry name" value="DUF5666"/>
</dbReference>
<feature type="region of interest" description="Disordered" evidence="1">
    <location>
        <begin position="462"/>
        <end position="481"/>
    </location>
</feature>
<dbReference type="Proteomes" id="UP000541185">
    <property type="component" value="Unassembled WGS sequence"/>
</dbReference>
<name>A0A848H0K4_9BURK</name>
<accession>A0A848H0K4</accession>
<protein>
    <recommendedName>
        <fullName evidence="3">DUF5666 domain-containing protein</fullName>
    </recommendedName>
</protein>
<organism evidence="4 5">
    <name type="scientific">Ramlibacter agri</name>
    <dbReference type="NCBI Taxonomy" id="2728837"/>
    <lineage>
        <taxon>Bacteria</taxon>
        <taxon>Pseudomonadati</taxon>
        <taxon>Pseudomonadota</taxon>
        <taxon>Betaproteobacteria</taxon>
        <taxon>Burkholderiales</taxon>
        <taxon>Comamonadaceae</taxon>
        <taxon>Ramlibacter</taxon>
    </lineage>
</organism>
<keyword evidence="5" id="KW-1185">Reference proteome</keyword>
<evidence type="ECO:0000313" key="4">
    <source>
        <dbReference type="EMBL" id="NML44496.1"/>
    </source>
</evidence>
<evidence type="ECO:0000259" key="3">
    <source>
        <dbReference type="Pfam" id="PF18914"/>
    </source>
</evidence>
<proteinExistence type="predicted"/>